<reference evidence="1" key="1">
    <citation type="journal article" date="2013" name="Nature">
        <title>Draft genome of the wheat A-genome progenitor Triticum urartu.</title>
        <authorList>
            <person name="Ling H.Q."/>
            <person name="Zhao S."/>
            <person name="Liu D."/>
            <person name="Wang J."/>
            <person name="Sun H."/>
            <person name="Zhang C."/>
            <person name="Fan H."/>
            <person name="Li D."/>
            <person name="Dong L."/>
            <person name="Tao Y."/>
            <person name="Gao C."/>
            <person name="Wu H."/>
            <person name="Li Y."/>
            <person name="Cui Y."/>
            <person name="Guo X."/>
            <person name="Zheng S."/>
            <person name="Wang B."/>
            <person name="Yu K."/>
            <person name="Liang Q."/>
            <person name="Yang W."/>
            <person name="Lou X."/>
            <person name="Chen J."/>
            <person name="Feng M."/>
            <person name="Jian J."/>
            <person name="Zhang X."/>
            <person name="Luo G."/>
            <person name="Jiang Y."/>
            <person name="Liu J."/>
            <person name="Wang Z."/>
            <person name="Sha Y."/>
            <person name="Zhang B."/>
            <person name="Wu H."/>
            <person name="Tang D."/>
            <person name="Shen Q."/>
            <person name="Xue P."/>
            <person name="Zou S."/>
            <person name="Wang X."/>
            <person name="Liu X."/>
            <person name="Wang F."/>
            <person name="Yang Y."/>
            <person name="An X."/>
            <person name="Dong Z."/>
            <person name="Zhang K."/>
            <person name="Zhang X."/>
            <person name="Luo M.C."/>
            <person name="Dvorak J."/>
            <person name="Tong Y."/>
            <person name="Wang J."/>
            <person name="Yang H."/>
            <person name="Li Z."/>
            <person name="Wang D."/>
            <person name="Zhang A."/>
            <person name="Wang J."/>
        </authorList>
    </citation>
    <scope>NUCLEOTIDE SEQUENCE</scope>
</reference>
<gene>
    <name evidence="1" type="ORF">TRIUR3_09789</name>
</gene>
<name>M8ADM1_TRIUA</name>
<organism evidence="1">
    <name type="scientific">Triticum urartu</name>
    <name type="common">Red wild einkorn</name>
    <name type="synonym">Crithodium urartu</name>
    <dbReference type="NCBI Taxonomy" id="4572"/>
    <lineage>
        <taxon>Eukaryota</taxon>
        <taxon>Viridiplantae</taxon>
        <taxon>Streptophyta</taxon>
        <taxon>Embryophyta</taxon>
        <taxon>Tracheophyta</taxon>
        <taxon>Spermatophyta</taxon>
        <taxon>Magnoliopsida</taxon>
        <taxon>Liliopsida</taxon>
        <taxon>Poales</taxon>
        <taxon>Poaceae</taxon>
        <taxon>BOP clade</taxon>
        <taxon>Pooideae</taxon>
        <taxon>Triticodae</taxon>
        <taxon>Triticeae</taxon>
        <taxon>Triticinae</taxon>
        <taxon>Triticum</taxon>
    </lineage>
</organism>
<sequence>MASGSMFPAGPERGARAESIRRADELEALGCHGCSCHDEERGGGVLEDELGVGRRQEDGAAVHGGAARTGALGQGGKKASGEVELDRGGGAGWLGAEKQGERRKTRAVVGKDLDRGEVVGWRILDRERSQGRGWRRQRRMDVTSL</sequence>
<evidence type="ECO:0000313" key="1">
    <source>
        <dbReference type="EMBL" id="EMS58689.1"/>
    </source>
</evidence>
<protein>
    <submittedName>
        <fullName evidence="1">Uncharacterized protein</fullName>
    </submittedName>
</protein>
<dbReference type="EMBL" id="KD130098">
    <property type="protein sequence ID" value="EMS58689.1"/>
    <property type="molecule type" value="Genomic_DNA"/>
</dbReference>
<dbReference type="AlphaFoldDB" id="M8ADM1"/>
<proteinExistence type="predicted"/>
<accession>M8ADM1</accession>